<dbReference type="Pfam" id="PF14246">
    <property type="entry name" value="TetR_C_7"/>
    <property type="match status" value="1"/>
</dbReference>
<evidence type="ECO:0000256" key="3">
    <source>
        <dbReference type="ARBA" id="ARBA00023163"/>
    </source>
</evidence>
<dbReference type="Proteomes" id="UP000583556">
    <property type="component" value="Unassembled WGS sequence"/>
</dbReference>
<evidence type="ECO:0000259" key="5">
    <source>
        <dbReference type="PROSITE" id="PS50977"/>
    </source>
</evidence>
<dbReference type="InterPro" id="IPR036271">
    <property type="entry name" value="Tet_transcr_reg_TetR-rel_C_sf"/>
</dbReference>
<keyword evidence="3" id="KW-0804">Transcription</keyword>
<evidence type="ECO:0000313" key="6">
    <source>
        <dbReference type="EMBL" id="NML92765.1"/>
    </source>
</evidence>
<feature type="DNA-binding region" description="H-T-H motif" evidence="4">
    <location>
        <begin position="30"/>
        <end position="49"/>
    </location>
</feature>
<dbReference type="SUPFAM" id="SSF48498">
    <property type="entry name" value="Tetracyclin repressor-like, C-terminal domain"/>
    <property type="match status" value="1"/>
</dbReference>
<dbReference type="Pfam" id="PF00440">
    <property type="entry name" value="TetR_N"/>
    <property type="match status" value="1"/>
</dbReference>
<name>A0A7Y0G8D7_9SPHN</name>
<proteinExistence type="predicted"/>
<evidence type="ECO:0000313" key="7">
    <source>
        <dbReference type="Proteomes" id="UP000583556"/>
    </source>
</evidence>
<sequence length="211" mass="22759">MPRVTPADRRSRILEAAREAFAERGFAGTRLEDVAAKVGISRPALYLMFDSKEAVFRGLVHALVSEVLPVGLPENLGNVPAPYALRGFLRAAFVRLTRPDLSFLPRLIVGEGRQFPDLVKTYHDEGMSRVLDVVERIIRHGVTRGEFACSDPALAARSVAGGVIMTALWKNVFEPAGAPPIDVDAMAALHADMVIDGLVARPGKPAPGKAK</sequence>
<dbReference type="InterPro" id="IPR001647">
    <property type="entry name" value="HTH_TetR"/>
</dbReference>
<protein>
    <submittedName>
        <fullName evidence="6">TetR/AcrR family transcriptional regulator</fullName>
    </submittedName>
</protein>
<dbReference type="Gene3D" id="1.10.357.10">
    <property type="entry name" value="Tetracycline Repressor, domain 2"/>
    <property type="match status" value="1"/>
</dbReference>
<dbReference type="GO" id="GO:0003700">
    <property type="term" value="F:DNA-binding transcription factor activity"/>
    <property type="evidence" value="ECO:0007669"/>
    <property type="project" value="TreeGrafter"/>
</dbReference>
<keyword evidence="2 4" id="KW-0238">DNA-binding</keyword>
<dbReference type="SUPFAM" id="SSF46689">
    <property type="entry name" value="Homeodomain-like"/>
    <property type="match status" value="1"/>
</dbReference>
<gene>
    <name evidence="6" type="ORF">HHL27_03630</name>
</gene>
<dbReference type="PRINTS" id="PR00455">
    <property type="entry name" value="HTHTETR"/>
</dbReference>
<evidence type="ECO:0000256" key="2">
    <source>
        <dbReference type="ARBA" id="ARBA00023125"/>
    </source>
</evidence>
<dbReference type="EMBL" id="JABBGM010000001">
    <property type="protein sequence ID" value="NML92765.1"/>
    <property type="molecule type" value="Genomic_DNA"/>
</dbReference>
<dbReference type="RefSeq" id="WP_169491971.1">
    <property type="nucleotide sequence ID" value="NZ_JABBGM010000001.1"/>
</dbReference>
<feature type="domain" description="HTH tetR-type" evidence="5">
    <location>
        <begin position="7"/>
        <end position="67"/>
    </location>
</feature>
<dbReference type="FunFam" id="1.10.10.60:FF:000141">
    <property type="entry name" value="TetR family transcriptional regulator"/>
    <property type="match status" value="1"/>
</dbReference>
<evidence type="ECO:0000256" key="4">
    <source>
        <dbReference type="PROSITE-ProRule" id="PRU00335"/>
    </source>
</evidence>
<dbReference type="GO" id="GO:0000976">
    <property type="term" value="F:transcription cis-regulatory region binding"/>
    <property type="evidence" value="ECO:0007669"/>
    <property type="project" value="TreeGrafter"/>
</dbReference>
<dbReference type="PANTHER" id="PTHR30055">
    <property type="entry name" value="HTH-TYPE TRANSCRIPTIONAL REGULATOR RUTR"/>
    <property type="match status" value="1"/>
</dbReference>
<dbReference type="InterPro" id="IPR039536">
    <property type="entry name" value="TetR_C_Proteobacteria"/>
</dbReference>
<dbReference type="InterPro" id="IPR009057">
    <property type="entry name" value="Homeodomain-like_sf"/>
</dbReference>
<keyword evidence="1" id="KW-0805">Transcription regulation</keyword>
<dbReference type="PANTHER" id="PTHR30055:SF223">
    <property type="entry name" value="HTH-TYPE TRANSCRIPTIONAL REGULATOR UIDR"/>
    <property type="match status" value="1"/>
</dbReference>
<organism evidence="6 7">
    <name type="scientific">Novosphingobium olei</name>
    <dbReference type="NCBI Taxonomy" id="2728851"/>
    <lineage>
        <taxon>Bacteria</taxon>
        <taxon>Pseudomonadati</taxon>
        <taxon>Pseudomonadota</taxon>
        <taxon>Alphaproteobacteria</taxon>
        <taxon>Sphingomonadales</taxon>
        <taxon>Sphingomonadaceae</taxon>
        <taxon>Novosphingobium</taxon>
    </lineage>
</organism>
<dbReference type="AlphaFoldDB" id="A0A7Y0G8D7"/>
<dbReference type="PROSITE" id="PS50977">
    <property type="entry name" value="HTH_TETR_2"/>
    <property type="match status" value="1"/>
</dbReference>
<evidence type="ECO:0000256" key="1">
    <source>
        <dbReference type="ARBA" id="ARBA00023015"/>
    </source>
</evidence>
<reference evidence="6 7" key="1">
    <citation type="submission" date="2020-04" db="EMBL/GenBank/DDBJ databases">
        <title>Novosphingobium sp. TW-4 isolated from soil.</title>
        <authorList>
            <person name="Dahal R.H."/>
            <person name="Chaudhary D.K."/>
        </authorList>
    </citation>
    <scope>NUCLEOTIDE SEQUENCE [LARGE SCALE GENOMIC DNA]</scope>
    <source>
        <strain evidence="6 7">TW-4</strain>
    </source>
</reference>
<keyword evidence="7" id="KW-1185">Reference proteome</keyword>
<dbReference type="InterPro" id="IPR050109">
    <property type="entry name" value="HTH-type_TetR-like_transc_reg"/>
</dbReference>
<accession>A0A7Y0G8D7</accession>
<comment type="caution">
    <text evidence="6">The sequence shown here is derived from an EMBL/GenBank/DDBJ whole genome shotgun (WGS) entry which is preliminary data.</text>
</comment>